<dbReference type="STRING" id="515620.EUBELI_00481"/>
<dbReference type="EMBL" id="CP001104">
    <property type="protein sequence ID" value="ACR71495.1"/>
    <property type="molecule type" value="Genomic_DNA"/>
</dbReference>
<gene>
    <name evidence="2" type="ordered locus">EUBELI_00481</name>
</gene>
<dbReference type="SUPFAM" id="SSF55594">
    <property type="entry name" value="HPr-like"/>
    <property type="match status" value="1"/>
</dbReference>
<dbReference type="AlphaFoldDB" id="C4Z3M6"/>
<sequence length="81" mass="9107">MKKGGNHMEVAINNIDKVRKFVDIVSRFDCDIDLVSGHTMVDAKSILGIFSLNIMKPMMMIIHDDEDKAQIIRNSLKAFAA</sequence>
<keyword evidence="3" id="KW-1185">Reference proteome</keyword>
<name>C4Z3M6_LACE2</name>
<dbReference type="InterPro" id="IPR035895">
    <property type="entry name" value="HPr-like_sf"/>
</dbReference>
<dbReference type="HOGENOM" id="CLU_136230_4_2_9"/>
<dbReference type="InterPro" id="IPR000032">
    <property type="entry name" value="HPr-like"/>
</dbReference>
<feature type="domain" description="HPr" evidence="1">
    <location>
        <begin position="19"/>
        <end position="79"/>
    </location>
</feature>
<organism evidence="2 3">
    <name type="scientific">Lachnospira eligens (strain ATCC 27750 / DSM 3376 / VPI C15-48 / C15-B4)</name>
    <name type="common">Eubacterium eligens</name>
    <dbReference type="NCBI Taxonomy" id="515620"/>
    <lineage>
        <taxon>Bacteria</taxon>
        <taxon>Bacillati</taxon>
        <taxon>Bacillota</taxon>
        <taxon>Clostridia</taxon>
        <taxon>Lachnospirales</taxon>
        <taxon>Lachnospiraceae</taxon>
        <taxon>Lachnospira</taxon>
    </lineage>
</organism>
<proteinExistence type="predicted"/>
<reference evidence="2 3" key="1">
    <citation type="journal article" date="2009" name="Proc. Natl. Acad. Sci. U.S.A.">
        <title>Characterizing a model human gut microbiota composed of members of its two dominant bacterial phyla.</title>
        <authorList>
            <person name="Mahowald M.A."/>
            <person name="Rey F.E."/>
            <person name="Seedorf H."/>
            <person name="Turnbaugh P.J."/>
            <person name="Fulton R.S."/>
            <person name="Wollam A."/>
            <person name="Shah N."/>
            <person name="Wang C."/>
            <person name="Magrini V."/>
            <person name="Wilson R.K."/>
            <person name="Cantarel B.L."/>
            <person name="Coutinho P.M."/>
            <person name="Henrissat B."/>
            <person name="Crock L.W."/>
            <person name="Russell A."/>
            <person name="Verberkmoes N.C."/>
            <person name="Hettich R.L."/>
            <person name="Gordon J.I."/>
        </authorList>
    </citation>
    <scope>NUCLEOTIDE SEQUENCE [LARGE SCALE GENOMIC DNA]</scope>
    <source>
        <strain evidence="3">ATCC 27750 / DSM 3376 / VPI C15-48 / C15-B4</strain>
    </source>
</reference>
<evidence type="ECO:0000313" key="2">
    <source>
        <dbReference type="EMBL" id="ACR71495.1"/>
    </source>
</evidence>
<dbReference type="KEGG" id="eel:EUBELI_00481"/>
<evidence type="ECO:0000313" key="3">
    <source>
        <dbReference type="Proteomes" id="UP000001476"/>
    </source>
</evidence>
<dbReference type="Pfam" id="PF00381">
    <property type="entry name" value="PTS-HPr"/>
    <property type="match status" value="1"/>
</dbReference>
<dbReference type="Gene3D" id="3.30.1340.10">
    <property type="entry name" value="HPr-like"/>
    <property type="match status" value="1"/>
</dbReference>
<accession>C4Z3M6</accession>
<evidence type="ECO:0000259" key="1">
    <source>
        <dbReference type="Pfam" id="PF00381"/>
    </source>
</evidence>
<protein>
    <recommendedName>
        <fullName evidence="1">HPr domain-containing protein</fullName>
    </recommendedName>
</protein>
<dbReference type="Proteomes" id="UP000001476">
    <property type="component" value="Chromosome"/>
</dbReference>
<dbReference type="eggNOG" id="COG1925">
    <property type="taxonomic scope" value="Bacteria"/>
</dbReference>